<feature type="compositionally biased region" description="Basic and acidic residues" evidence="1">
    <location>
        <begin position="48"/>
        <end position="61"/>
    </location>
</feature>
<organism evidence="3 4">
    <name type="scientific">Podospora didyma</name>
    <dbReference type="NCBI Taxonomy" id="330526"/>
    <lineage>
        <taxon>Eukaryota</taxon>
        <taxon>Fungi</taxon>
        <taxon>Dikarya</taxon>
        <taxon>Ascomycota</taxon>
        <taxon>Pezizomycotina</taxon>
        <taxon>Sordariomycetes</taxon>
        <taxon>Sordariomycetidae</taxon>
        <taxon>Sordariales</taxon>
        <taxon>Podosporaceae</taxon>
        <taxon>Podospora</taxon>
    </lineage>
</organism>
<dbReference type="AlphaFoldDB" id="A0AAE0P786"/>
<feature type="region of interest" description="Disordered" evidence="1">
    <location>
        <begin position="1"/>
        <end position="27"/>
    </location>
</feature>
<feature type="region of interest" description="Disordered" evidence="1">
    <location>
        <begin position="271"/>
        <end position="301"/>
    </location>
</feature>
<feature type="compositionally biased region" description="Basic and acidic residues" evidence="1">
    <location>
        <begin position="291"/>
        <end position="301"/>
    </location>
</feature>
<gene>
    <name evidence="3" type="ORF">B0H63DRAFT_461556</name>
</gene>
<sequence>MAMTTSVTRSRRAEVHPSHPNSQRPGLLATAKAHNTKAFAINQQRNKRQIDPSGRDFDPISHKKARIAVEIPSRSAFRAKNAKAATDALSLSLSLSSKPQATKPAADADPNPPKPPPRAPSCPATTVAPADTPAPPTATVQPALTKHQEKVANGLKHELNRLQANAAVEMKEQGRKLRSQEATRFKSDLLSAFFPDYDEVIGNDPKEHHILNLETPIVIVGPPAAHPLPPNTKGSHHPHDPYPVRSFGDSLFTDLCDSQIIDFSFLQSKKSKSQEDPLPDSVYTHTHTKEKRREQTIRNTEKGRAQFEKDQIIRLLDDLQGPDWLRVMGVSGITESKKKKFEPARAHFIKGCQAILEKFRRWVAEEKRRKQAKELAIAQREAAARLQAESEEASREESSVVEEESEESEEKEIPDSDDEMEEDEPQEDDQDEDPPDNSDSENDVDASVAKQLQEEATAAAKKKPAPPASRRTRWKAPPPPPPPPHSQPREREPPPRKDFTSFFEKKYQRDAAVNKTRRKGRTVMAWGLPLPDVNESPFELPEDFADEEFMRMRERRKRRDKRARH</sequence>
<evidence type="ECO:0000313" key="3">
    <source>
        <dbReference type="EMBL" id="KAK3394648.1"/>
    </source>
</evidence>
<dbReference type="Pfam" id="PF15460">
    <property type="entry name" value="SAS4"/>
    <property type="match status" value="1"/>
</dbReference>
<feature type="compositionally biased region" description="Pro residues" evidence="1">
    <location>
        <begin position="110"/>
        <end position="120"/>
    </location>
</feature>
<dbReference type="InterPro" id="IPR029184">
    <property type="entry name" value="Sas4_dom"/>
</dbReference>
<dbReference type="GO" id="GO:0033255">
    <property type="term" value="C:SAS acetyltransferase complex"/>
    <property type="evidence" value="ECO:0007669"/>
    <property type="project" value="InterPro"/>
</dbReference>
<feature type="compositionally biased region" description="Low complexity" evidence="1">
    <location>
        <begin position="96"/>
        <end position="109"/>
    </location>
</feature>
<reference evidence="3" key="1">
    <citation type="journal article" date="2023" name="Mol. Phylogenet. Evol.">
        <title>Genome-scale phylogeny and comparative genomics of the fungal order Sordariales.</title>
        <authorList>
            <person name="Hensen N."/>
            <person name="Bonometti L."/>
            <person name="Westerberg I."/>
            <person name="Brannstrom I.O."/>
            <person name="Guillou S."/>
            <person name="Cros-Aarteil S."/>
            <person name="Calhoun S."/>
            <person name="Haridas S."/>
            <person name="Kuo A."/>
            <person name="Mondo S."/>
            <person name="Pangilinan J."/>
            <person name="Riley R."/>
            <person name="LaButti K."/>
            <person name="Andreopoulos B."/>
            <person name="Lipzen A."/>
            <person name="Chen C."/>
            <person name="Yan M."/>
            <person name="Daum C."/>
            <person name="Ng V."/>
            <person name="Clum A."/>
            <person name="Steindorff A."/>
            <person name="Ohm R.A."/>
            <person name="Martin F."/>
            <person name="Silar P."/>
            <person name="Natvig D.O."/>
            <person name="Lalanne C."/>
            <person name="Gautier V."/>
            <person name="Ament-Velasquez S.L."/>
            <person name="Kruys A."/>
            <person name="Hutchinson M.I."/>
            <person name="Powell A.J."/>
            <person name="Barry K."/>
            <person name="Miller A.N."/>
            <person name="Grigoriev I.V."/>
            <person name="Debuchy R."/>
            <person name="Gladieux P."/>
            <person name="Hiltunen Thoren M."/>
            <person name="Johannesson H."/>
        </authorList>
    </citation>
    <scope>NUCLEOTIDE SEQUENCE</scope>
    <source>
        <strain evidence="3">CBS 232.78</strain>
    </source>
</reference>
<protein>
    <submittedName>
        <fullName evidence="3">Something about silencing, SAS, complex subunit 4-domain-containing protein</fullName>
    </submittedName>
</protein>
<dbReference type="InterPro" id="IPR038988">
    <property type="entry name" value="Sas4"/>
</dbReference>
<evidence type="ECO:0000259" key="2">
    <source>
        <dbReference type="Pfam" id="PF15460"/>
    </source>
</evidence>
<comment type="caution">
    <text evidence="3">The sequence shown here is derived from an EMBL/GenBank/DDBJ whole genome shotgun (WGS) entry which is preliminary data.</text>
</comment>
<feature type="region of interest" description="Disordered" evidence="1">
    <location>
        <begin position="40"/>
        <end position="65"/>
    </location>
</feature>
<name>A0AAE0P786_9PEZI</name>
<dbReference type="PANTHER" id="PTHR38422">
    <property type="entry name" value="SOMETHING ABOUT SILENCING PROTEIN 4"/>
    <property type="match status" value="1"/>
</dbReference>
<dbReference type="Proteomes" id="UP001285441">
    <property type="component" value="Unassembled WGS sequence"/>
</dbReference>
<feature type="region of interest" description="Disordered" evidence="1">
    <location>
        <begin position="387"/>
        <end position="518"/>
    </location>
</feature>
<dbReference type="PANTHER" id="PTHR38422:SF1">
    <property type="entry name" value="SOMETHING ABOUT SILENCING PROTEIN 4"/>
    <property type="match status" value="1"/>
</dbReference>
<reference evidence="3" key="2">
    <citation type="submission" date="2023-06" db="EMBL/GenBank/DDBJ databases">
        <authorList>
            <consortium name="Lawrence Berkeley National Laboratory"/>
            <person name="Haridas S."/>
            <person name="Hensen N."/>
            <person name="Bonometti L."/>
            <person name="Westerberg I."/>
            <person name="Brannstrom I.O."/>
            <person name="Guillou S."/>
            <person name="Cros-Aarteil S."/>
            <person name="Calhoun S."/>
            <person name="Kuo A."/>
            <person name="Mondo S."/>
            <person name="Pangilinan J."/>
            <person name="Riley R."/>
            <person name="LaButti K."/>
            <person name="Andreopoulos B."/>
            <person name="Lipzen A."/>
            <person name="Chen C."/>
            <person name="Yanf M."/>
            <person name="Daum C."/>
            <person name="Ng V."/>
            <person name="Clum A."/>
            <person name="Steindorff A."/>
            <person name="Ohm R."/>
            <person name="Martin F."/>
            <person name="Silar P."/>
            <person name="Natvig D."/>
            <person name="Lalanne C."/>
            <person name="Gautier V."/>
            <person name="Ament-velasquez S.L."/>
            <person name="Kruys A."/>
            <person name="Hutchinson M.I."/>
            <person name="Powell A.J."/>
            <person name="Barry K."/>
            <person name="Miller A.N."/>
            <person name="Grigoriev I.V."/>
            <person name="Debuchy R."/>
            <person name="Gladieux P."/>
            <person name="Thoren M.H."/>
            <person name="Johannesson H."/>
        </authorList>
    </citation>
    <scope>NUCLEOTIDE SEQUENCE</scope>
    <source>
        <strain evidence="3">CBS 232.78</strain>
    </source>
</reference>
<feature type="region of interest" description="Disordered" evidence="1">
    <location>
        <begin position="96"/>
        <end position="140"/>
    </location>
</feature>
<feature type="compositionally biased region" description="Basic residues" evidence="1">
    <location>
        <begin position="460"/>
        <end position="474"/>
    </location>
</feature>
<feature type="compositionally biased region" description="Pro residues" evidence="1">
    <location>
        <begin position="476"/>
        <end position="486"/>
    </location>
</feature>
<evidence type="ECO:0000256" key="1">
    <source>
        <dbReference type="SAM" id="MobiDB-lite"/>
    </source>
</evidence>
<evidence type="ECO:0000313" key="4">
    <source>
        <dbReference type="Proteomes" id="UP001285441"/>
    </source>
</evidence>
<proteinExistence type="predicted"/>
<feature type="compositionally biased region" description="Low complexity" evidence="1">
    <location>
        <begin position="121"/>
        <end position="140"/>
    </location>
</feature>
<feature type="compositionally biased region" description="Acidic residues" evidence="1">
    <location>
        <begin position="399"/>
        <end position="444"/>
    </location>
</feature>
<dbReference type="GO" id="GO:0004402">
    <property type="term" value="F:histone acetyltransferase activity"/>
    <property type="evidence" value="ECO:0007669"/>
    <property type="project" value="TreeGrafter"/>
</dbReference>
<feature type="compositionally biased region" description="Basic and acidic residues" evidence="1">
    <location>
        <begin position="487"/>
        <end position="509"/>
    </location>
</feature>
<accession>A0AAE0P786</accession>
<keyword evidence="4" id="KW-1185">Reference proteome</keyword>
<feature type="domain" description="Something about silencing protein 4" evidence="2">
    <location>
        <begin position="276"/>
        <end position="371"/>
    </location>
</feature>
<dbReference type="EMBL" id="JAULSW010000001">
    <property type="protein sequence ID" value="KAK3394648.1"/>
    <property type="molecule type" value="Genomic_DNA"/>
</dbReference>